<evidence type="ECO:0000313" key="1">
    <source>
        <dbReference type="EMBL" id="EYC30472.1"/>
    </source>
</evidence>
<proteinExistence type="predicted"/>
<accession>A0A016VTW4</accession>
<sequence>MPRAVFWSWKTWHVSLRRLANLWLMPCRQGRKPNTTGKMPTMRLFTTNRVEKQEKKINDAPKNVEIQNIA</sequence>
<organism evidence="1 2">
    <name type="scientific">Ancylostoma ceylanicum</name>
    <dbReference type="NCBI Taxonomy" id="53326"/>
    <lineage>
        <taxon>Eukaryota</taxon>
        <taxon>Metazoa</taxon>
        <taxon>Ecdysozoa</taxon>
        <taxon>Nematoda</taxon>
        <taxon>Chromadorea</taxon>
        <taxon>Rhabditida</taxon>
        <taxon>Rhabditina</taxon>
        <taxon>Rhabditomorpha</taxon>
        <taxon>Strongyloidea</taxon>
        <taxon>Ancylostomatidae</taxon>
        <taxon>Ancylostomatinae</taxon>
        <taxon>Ancylostoma</taxon>
    </lineage>
</organism>
<reference evidence="2" key="1">
    <citation type="journal article" date="2015" name="Nat. Genet.">
        <title>The genome and transcriptome of the zoonotic hookworm Ancylostoma ceylanicum identify infection-specific gene families.</title>
        <authorList>
            <person name="Schwarz E.M."/>
            <person name="Hu Y."/>
            <person name="Antoshechkin I."/>
            <person name="Miller M.M."/>
            <person name="Sternberg P.W."/>
            <person name="Aroian R.V."/>
        </authorList>
    </citation>
    <scope>NUCLEOTIDE SEQUENCE</scope>
    <source>
        <strain evidence="2">HY135</strain>
    </source>
</reference>
<gene>
    <name evidence="1" type="primary">Acey_s0005.g2668</name>
    <name evidence="1" type="ORF">Y032_0005g2668</name>
</gene>
<dbReference type="Proteomes" id="UP000024635">
    <property type="component" value="Unassembled WGS sequence"/>
</dbReference>
<name>A0A016VTW4_9BILA</name>
<evidence type="ECO:0000313" key="2">
    <source>
        <dbReference type="Proteomes" id="UP000024635"/>
    </source>
</evidence>
<comment type="caution">
    <text evidence="1">The sequence shown here is derived from an EMBL/GenBank/DDBJ whole genome shotgun (WGS) entry which is preliminary data.</text>
</comment>
<protein>
    <submittedName>
        <fullName evidence="1">Uncharacterized protein</fullName>
    </submittedName>
</protein>
<dbReference type="AlphaFoldDB" id="A0A016VTW4"/>
<dbReference type="EMBL" id="JARK01001341">
    <property type="protein sequence ID" value="EYC30472.1"/>
    <property type="molecule type" value="Genomic_DNA"/>
</dbReference>
<keyword evidence="2" id="KW-1185">Reference proteome</keyword>